<dbReference type="InterPro" id="IPR000407">
    <property type="entry name" value="GDA1_CD39_NTPase"/>
</dbReference>
<proteinExistence type="inferred from homology"/>
<evidence type="ECO:0000256" key="7">
    <source>
        <dbReference type="PIRSR" id="PIRSR600407-2"/>
    </source>
</evidence>
<dbReference type="EC" id="3.6.1.42" evidence="5"/>
<dbReference type="InParanoid" id="A0A1D2VK70"/>
<dbReference type="GO" id="GO:0000139">
    <property type="term" value="C:Golgi membrane"/>
    <property type="evidence" value="ECO:0007669"/>
    <property type="project" value="UniProtKB-SubCell"/>
</dbReference>
<evidence type="ECO:0000256" key="3">
    <source>
        <dbReference type="ARBA" id="ARBA00022801"/>
    </source>
</evidence>
<reference evidence="10" key="1">
    <citation type="submission" date="2016-05" db="EMBL/GenBank/DDBJ databases">
        <title>Comparative genomics of biotechnologically important yeasts.</title>
        <authorList>
            <consortium name="DOE Joint Genome Institute"/>
            <person name="Riley R."/>
            <person name="Haridas S."/>
            <person name="Wolfe K.H."/>
            <person name="Lopes M.R."/>
            <person name="Hittinger C.T."/>
            <person name="Goker M."/>
            <person name="Salamov A."/>
            <person name="Wisecaver J."/>
            <person name="Long T.M."/>
            <person name="Aerts A.L."/>
            <person name="Barry K."/>
            <person name="Choi C."/>
            <person name="Clum A."/>
            <person name="Coughlan A.Y."/>
            <person name="Deshpande S."/>
            <person name="Douglass A.P."/>
            <person name="Hanson S.J."/>
            <person name="Klenk H.-P."/>
            <person name="Labutti K."/>
            <person name="Lapidus A."/>
            <person name="Lindquist E."/>
            <person name="Lipzen A."/>
            <person name="Meier-Kolthoff J.P."/>
            <person name="Ohm R.A."/>
            <person name="Otillar R.P."/>
            <person name="Pangilinan J."/>
            <person name="Peng Y."/>
            <person name="Rokas A."/>
            <person name="Rosa C.A."/>
            <person name="Scheuner C."/>
            <person name="Sibirny A.A."/>
            <person name="Slot J.C."/>
            <person name="Stielow J.B."/>
            <person name="Sun H."/>
            <person name="Kurtzman C.P."/>
            <person name="Blackwell M."/>
            <person name="Grigoriev I.V."/>
            <person name="Jeffries T.W."/>
        </authorList>
    </citation>
    <scope>NUCLEOTIDE SEQUENCE [LARGE SCALE GENOMIC DNA]</scope>
    <source>
        <strain evidence="10">DSM 1968</strain>
    </source>
</reference>
<keyword evidence="3 8" id="KW-0378">Hydrolase</keyword>
<dbReference type="Gene3D" id="3.30.420.40">
    <property type="match status" value="1"/>
</dbReference>
<keyword evidence="7" id="KW-0067">ATP-binding</keyword>
<evidence type="ECO:0000256" key="8">
    <source>
        <dbReference type="RuleBase" id="RU003833"/>
    </source>
</evidence>
<dbReference type="GO" id="GO:0017111">
    <property type="term" value="F:ribonucleoside triphosphate phosphatase activity"/>
    <property type="evidence" value="ECO:0007669"/>
    <property type="project" value="TreeGrafter"/>
</dbReference>
<accession>A0A1D2VK70</accession>
<dbReference type="RefSeq" id="XP_020048317.1">
    <property type="nucleotide sequence ID" value="XM_020190394.1"/>
</dbReference>
<gene>
    <name evidence="9" type="ORF">ASCRUDRAFT_32975</name>
</gene>
<keyword evidence="7" id="KW-0547">Nucleotide-binding</keyword>
<dbReference type="CDD" id="cd24040">
    <property type="entry name" value="ASKHA_NBD_GDA1"/>
    <property type="match status" value="1"/>
</dbReference>
<dbReference type="Gene3D" id="3.30.420.150">
    <property type="entry name" value="Exopolyphosphatase. Domain 2"/>
    <property type="match status" value="1"/>
</dbReference>
<dbReference type="PANTHER" id="PTHR11782">
    <property type="entry name" value="ADENOSINE/GUANOSINE DIPHOSPHATASE"/>
    <property type="match status" value="1"/>
</dbReference>
<evidence type="ECO:0000256" key="5">
    <source>
        <dbReference type="ARBA" id="ARBA00038903"/>
    </source>
</evidence>
<dbReference type="GO" id="GO:0004382">
    <property type="term" value="F:GDP phosphatase activity"/>
    <property type="evidence" value="ECO:0007669"/>
    <property type="project" value="UniProtKB-EC"/>
</dbReference>
<evidence type="ECO:0000313" key="10">
    <source>
        <dbReference type="Proteomes" id="UP000095038"/>
    </source>
</evidence>
<evidence type="ECO:0000256" key="4">
    <source>
        <dbReference type="ARBA" id="ARBA00037742"/>
    </source>
</evidence>
<dbReference type="OrthoDB" id="6372431at2759"/>
<feature type="binding site" evidence="7">
    <location>
        <begin position="162"/>
        <end position="166"/>
    </location>
    <ligand>
        <name>ATP</name>
        <dbReference type="ChEBI" id="CHEBI:30616"/>
    </ligand>
</feature>
<dbReference type="STRING" id="1344418.A0A1D2VK70"/>
<dbReference type="GeneID" id="30964030"/>
<comment type="function">
    <text evidence="4">After transfer of sugars to endogenous macromolecular acceptors, the enzyme converts nucleoside diphosphates to nucleoside monophosphates which in turn exit the Golgi lumen in a coupled antiporter reaction, allowing entry of additional nucleotide sugar from the cytosol.</text>
</comment>
<comment type="subcellular location">
    <subcellularLocation>
        <location evidence="1">Golgi apparatus membrane</location>
        <topology evidence="1">Single-pass type II membrane protein</topology>
    </subcellularLocation>
</comment>
<dbReference type="Pfam" id="PF01150">
    <property type="entry name" value="GDA1_CD39"/>
    <property type="match status" value="1"/>
</dbReference>
<feature type="non-terminal residue" evidence="9">
    <location>
        <position position="1"/>
    </location>
</feature>
<name>A0A1D2VK70_9ASCO</name>
<keyword evidence="10" id="KW-1185">Reference proteome</keyword>
<evidence type="ECO:0000256" key="6">
    <source>
        <dbReference type="PIRSR" id="PIRSR600407-1"/>
    </source>
</evidence>
<dbReference type="Proteomes" id="UP000095038">
    <property type="component" value="Unassembled WGS sequence"/>
</dbReference>
<dbReference type="GO" id="GO:0009134">
    <property type="term" value="P:nucleoside diphosphate catabolic process"/>
    <property type="evidence" value="ECO:0007669"/>
    <property type="project" value="TreeGrafter"/>
</dbReference>
<dbReference type="EMBL" id="KV454478">
    <property type="protein sequence ID" value="ODV62010.1"/>
    <property type="molecule type" value="Genomic_DNA"/>
</dbReference>
<evidence type="ECO:0000313" key="9">
    <source>
        <dbReference type="EMBL" id="ODV62010.1"/>
    </source>
</evidence>
<evidence type="ECO:0000256" key="2">
    <source>
        <dbReference type="ARBA" id="ARBA00009283"/>
    </source>
</evidence>
<sequence length="440" mass="49021">NDEQYVIMIDAGSTGSRVHIYKFDTCSTPPKLLNEDFEMLKPGLSSFDTDAEGAKHSLDPLLNLALKKIPENKHSCTPIALKATAGLRLLGLEKSNKILQAIEEYLIKDWPFALIDENGVIIMEGKDEGVYAWITTNYLLGNIGNSDAKLNEKTAAVFDLGGGSTQIVFEPQFDSKTGEKLITTGEYKYQMSFGNQDFELYQFSHLGYGLMEGRNKINSKILEAYLKDETNGQKILPVTSKDEKATATLVSPCVPPGVIAEDVSVNIDDTLYKVNFKGPETPSGAQCRALSEKILNKDLKCDSEPCSFNGVYQPSLMKNFKKDSDMFIFSYFYDRTNPIGMPSSFTLGELFELTRVVCNGDKHWTNVLGAMDGALQELHNEPQWCLDLSFMVSLLYTGYDIPLERELKTAKTINHNELGWCLGASLPLLDKSNWKCRAVN</sequence>
<dbReference type="GO" id="GO:0005524">
    <property type="term" value="F:ATP binding"/>
    <property type="evidence" value="ECO:0007669"/>
    <property type="project" value="UniProtKB-KW"/>
</dbReference>
<dbReference type="FunCoup" id="A0A1D2VK70">
    <property type="interactions" value="356"/>
</dbReference>
<protein>
    <recommendedName>
        <fullName evidence="5">guanosine-diphosphatase</fullName>
        <ecNumber evidence="5">3.6.1.42</ecNumber>
    </recommendedName>
</protein>
<comment type="similarity">
    <text evidence="2 8">Belongs to the GDA1/CD39 NTPase family.</text>
</comment>
<organism evidence="9 10">
    <name type="scientific">Ascoidea rubescens DSM 1968</name>
    <dbReference type="NCBI Taxonomy" id="1344418"/>
    <lineage>
        <taxon>Eukaryota</taxon>
        <taxon>Fungi</taxon>
        <taxon>Dikarya</taxon>
        <taxon>Ascomycota</taxon>
        <taxon>Saccharomycotina</taxon>
        <taxon>Saccharomycetes</taxon>
        <taxon>Ascoideaceae</taxon>
        <taxon>Ascoidea</taxon>
    </lineage>
</organism>
<dbReference type="PANTHER" id="PTHR11782:SF83">
    <property type="entry name" value="GUANOSINE-DIPHOSPHATASE"/>
    <property type="match status" value="1"/>
</dbReference>
<evidence type="ECO:0000256" key="1">
    <source>
        <dbReference type="ARBA" id="ARBA00004323"/>
    </source>
</evidence>
<feature type="active site" description="Proton acceptor" evidence="6">
    <location>
        <position position="128"/>
    </location>
</feature>
<dbReference type="AlphaFoldDB" id="A0A1D2VK70"/>
<dbReference type="PROSITE" id="PS01238">
    <property type="entry name" value="GDA1_CD39_NTPASE"/>
    <property type="match status" value="1"/>
</dbReference>
<dbReference type="GO" id="GO:0006487">
    <property type="term" value="P:protein N-linked glycosylation"/>
    <property type="evidence" value="ECO:0007669"/>
    <property type="project" value="TreeGrafter"/>
</dbReference>
<dbReference type="GO" id="GO:0045134">
    <property type="term" value="F:UDP phosphatase activity"/>
    <property type="evidence" value="ECO:0007669"/>
    <property type="project" value="EnsemblFungi"/>
</dbReference>